<keyword evidence="2" id="KW-0285">Flavoprotein</keyword>
<dbReference type="GO" id="GO:0050660">
    <property type="term" value="F:flavin adenine dinucleotide binding"/>
    <property type="evidence" value="ECO:0007669"/>
    <property type="project" value="InterPro"/>
</dbReference>
<dbReference type="Pfam" id="PF00175">
    <property type="entry name" value="NAD_binding_1"/>
    <property type="match status" value="1"/>
</dbReference>
<dbReference type="PIRSF" id="PIRSF006816">
    <property type="entry name" value="Cyc3_hyd_g"/>
    <property type="match status" value="1"/>
</dbReference>
<keyword evidence="7" id="KW-0408">Iron</keyword>
<dbReference type="PANTHER" id="PTHR47354">
    <property type="entry name" value="NADH OXIDOREDUCTASE HCR"/>
    <property type="match status" value="1"/>
</dbReference>
<dbReference type="PRINTS" id="PR00406">
    <property type="entry name" value="CYTB5RDTASE"/>
</dbReference>
<gene>
    <name evidence="10" type="ORF">CUJ83_08875</name>
</gene>
<dbReference type="Pfam" id="PF00970">
    <property type="entry name" value="FAD_binding_6"/>
    <property type="match status" value="1"/>
</dbReference>
<keyword evidence="3" id="KW-0001">2Fe-2S</keyword>
<accession>A0AAP2W7E1</accession>
<keyword evidence="5" id="KW-0274">FAD</keyword>
<dbReference type="InterPro" id="IPR012165">
    <property type="entry name" value="Cyt_c3_hydrogenase_gsu"/>
</dbReference>
<dbReference type="SUPFAM" id="SSF52343">
    <property type="entry name" value="Ferredoxin reductase-like, C-terminal NADP-linked domain"/>
    <property type="match status" value="1"/>
</dbReference>
<dbReference type="InterPro" id="IPR017927">
    <property type="entry name" value="FAD-bd_FR_type"/>
</dbReference>
<evidence type="ECO:0000256" key="3">
    <source>
        <dbReference type="ARBA" id="ARBA00022714"/>
    </source>
</evidence>
<dbReference type="AlphaFoldDB" id="A0AAP2W7E1"/>
<keyword evidence="6" id="KW-0560">Oxidoreductase</keyword>
<dbReference type="Proteomes" id="UP001320159">
    <property type="component" value="Unassembled WGS sequence"/>
</dbReference>
<evidence type="ECO:0000256" key="7">
    <source>
        <dbReference type="ARBA" id="ARBA00023004"/>
    </source>
</evidence>
<keyword evidence="4" id="KW-0479">Metal-binding</keyword>
<dbReference type="InterPro" id="IPR017938">
    <property type="entry name" value="Riboflavin_synthase-like_b-brl"/>
</dbReference>
<evidence type="ECO:0000313" key="11">
    <source>
        <dbReference type="Proteomes" id="UP001320159"/>
    </source>
</evidence>
<dbReference type="GO" id="GO:0051537">
    <property type="term" value="F:2 iron, 2 sulfur cluster binding"/>
    <property type="evidence" value="ECO:0007669"/>
    <property type="project" value="UniProtKB-KW"/>
</dbReference>
<comment type="cofactor">
    <cofactor evidence="1">
        <name>FAD</name>
        <dbReference type="ChEBI" id="CHEBI:57692"/>
    </cofactor>
</comment>
<dbReference type="InterPro" id="IPR001433">
    <property type="entry name" value="OxRdtase_FAD/NAD-bd"/>
</dbReference>
<dbReference type="InterPro" id="IPR039261">
    <property type="entry name" value="FNR_nucleotide-bd"/>
</dbReference>
<evidence type="ECO:0000256" key="5">
    <source>
        <dbReference type="ARBA" id="ARBA00022827"/>
    </source>
</evidence>
<evidence type="ECO:0000313" key="10">
    <source>
        <dbReference type="EMBL" id="MCD1295109.1"/>
    </source>
</evidence>
<dbReference type="GO" id="GO:0006221">
    <property type="term" value="P:pyrimidine nucleotide biosynthetic process"/>
    <property type="evidence" value="ECO:0007669"/>
    <property type="project" value="InterPro"/>
</dbReference>
<dbReference type="InterPro" id="IPR050415">
    <property type="entry name" value="MRET"/>
</dbReference>
<name>A0AAP2W7E1_9EURY</name>
<proteinExistence type="predicted"/>
<dbReference type="PROSITE" id="PS51384">
    <property type="entry name" value="FAD_FR"/>
    <property type="match status" value="1"/>
</dbReference>
<evidence type="ECO:0000256" key="4">
    <source>
        <dbReference type="ARBA" id="ARBA00022723"/>
    </source>
</evidence>
<dbReference type="InterPro" id="IPR008333">
    <property type="entry name" value="Cbr1-like_FAD-bd_dom"/>
</dbReference>
<dbReference type="PANTHER" id="PTHR47354:SF6">
    <property type="entry name" value="NADH OXIDOREDUCTASE HCR"/>
    <property type="match status" value="1"/>
</dbReference>
<dbReference type="GO" id="GO:0046872">
    <property type="term" value="F:metal ion binding"/>
    <property type="evidence" value="ECO:0007669"/>
    <property type="project" value="UniProtKB-KW"/>
</dbReference>
<keyword evidence="11" id="KW-1185">Reference proteome</keyword>
<keyword evidence="8" id="KW-0411">Iron-sulfur</keyword>
<dbReference type="EMBL" id="PGCK01000006">
    <property type="protein sequence ID" value="MCD1295109.1"/>
    <property type="molecule type" value="Genomic_DNA"/>
</dbReference>
<evidence type="ECO:0000256" key="2">
    <source>
        <dbReference type="ARBA" id="ARBA00022630"/>
    </source>
</evidence>
<reference evidence="10 11" key="1">
    <citation type="submission" date="2017-11" db="EMBL/GenBank/DDBJ databases">
        <title>Isolation and Characterization of Family Methanocellaceae Species from Potential Methane Hydrate Area Offshore Southwestern Taiwan.</title>
        <authorList>
            <person name="Zhang W.-L."/>
            <person name="Chen W.-C."/>
            <person name="Lai M.-C."/>
            <person name="Chen S.-C."/>
        </authorList>
    </citation>
    <scope>NUCLEOTIDE SEQUENCE [LARGE SCALE GENOMIC DNA]</scope>
    <source>
        <strain evidence="10 11">CWC-04</strain>
    </source>
</reference>
<dbReference type="SUPFAM" id="SSF63380">
    <property type="entry name" value="Riboflavin synthase domain-like"/>
    <property type="match status" value="1"/>
</dbReference>
<dbReference type="Gene3D" id="3.40.50.80">
    <property type="entry name" value="Nucleotide-binding domain of ferredoxin-NADP reductase (FNR) module"/>
    <property type="match status" value="1"/>
</dbReference>
<feature type="domain" description="FAD-binding FR-type" evidence="9">
    <location>
        <begin position="1"/>
        <end position="98"/>
    </location>
</feature>
<evidence type="ECO:0000256" key="6">
    <source>
        <dbReference type="ARBA" id="ARBA00023002"/>
    </source>
</evidence>
<dbReference type="Gene3D" id="2.40.30.10">
    <property type="entry name" value="Translation factors"/>
    <property type="match status" value="1"/>
</dbReference>
<protein>
    <submittedName>
        <fullName evidence="10">Oxidoreductase</fullName>
    </submittedName>
</protein>
<evidence type="ECO:0000259" key="9">
    <source>
        <dbReference type="PROSITE" id="PS51384"/>
    </source>
</evidence>
<evidence type="ECO:0000256" key="8">
    <source>
        <dbReference type="ARBA" id="ARBA00023014"/>
    </source>
</evidence>
<dbReference type="GO" id="GO:0016491">
    <property type="term" value="F:oxidoreductase activity"/>
    <property type="evidence" value="ECO:0007669"/>
    <property type="project" value="UniProtKB-KW"/>
</dbReference>
<dbReference type="CDD" id="cd00322">
    <property type="entry name" value="FNR_like"/>
    <property type="match status" value="1"/>
</dbReference>
<evidence type="ECO:0000256" key="1">
    <source>
        <dbReference type="ARBA" id="ARBA00001974"/>
    </source>
</evidence>
<comment type="caution">
    <text evidence="10">The sequence shown here is derived from an EMBL/GenBank/DDBJ whole genome shotgun (WGS) entry which is preliminary data.</text>
</comment>
<sequence>MIFETKVEQVIQRTHDTKSFRFKKPEGWDHLAGQWMYVSLKIDGNEARKHFTISSSPTENYLEFTKKIRDSDFSQALNRLKGGEWVKLEGPFGSFYFSGQYPKIGMLSGGIGITPLRSICKYCTDKKLSTDIVMLYSNKTSDDIVFRDQFEEMQRQNPHIRVMNVLTREPSWQGLKGHIDAKMIKEQIPDHNERVFYICGPPQMVSEMQDILTEELGMPDSKVKVEYFTGYER</sequence>
<organism evidence="10 11">
    <name type="scientific">Methanooceanicella nereidis</name>
    <dbReference type="NCBI Taxonomy" id="2052831"/>
    <lineage>
        <taxon>Archaea</taxon>
        <taxon>Methanobacteriati</taxon>
        <taxon>Methanobacteriota</taxon>
        <taxon>Stenosarchaea group</taxon>
        <taxon>Methanomicrobia</taxon>
        <taxon>Methanocellales</taxon>
        <taxon>Methanocellaceae</taxon>
        <taxon>Methanooceanicella</taxon>
    </lineage>
</organism>